<feature type="region of interest" description="Disordered" evidence="7">
    <location>
        <begin position="248"/>
        <end position="303"/>
    </location>
</feature>
<evidence type="ECO:0000256" key="3">
    <source>
        <dbReference type="ARBA" id="ARBA00022741"/>
    </source>
</evidence>
<evidence type="ECO:0000256" key="1">
    <source>
        <dbReference type="ARBA" id="ARBA00009104"/>
    </source>
</evidence>
<dbReference type="InterPro" id="IPR010488">
    <property type="entry name" value="Zeta_toxin_domain"/>
</dbReference>
<dbReference type="AlphaFoldDB" id="A0A286E973"/>
<evidence type="ECO:0000256" key="5">
    <source>
        <dbReference type="ARBA" id="ARBA00032897"/>
    </source>
</evidence>
<protein>
    <recommendedName>
        <fullName evidence="5">UDP-N-acetylglucosamine kinase</fullName>
        <ecNumber evidence="2">2.7.1.176</ecNumber>
    </recommendedName>
    <alternativeName>
        <fullName evidence="5">UDP-N-acetylglucosamine kinase</fullName>
    </alternativeName>
</protein>
<reference evidence="9 10" key="1">
    <citation type="submission" date="2017-09" db="EMBL/GenBank/DDBJ databases">
        <authorList>
            <person name="Ehlers B."/>
            <person name="Leendertz F.H."/>
        </authorList>
    </citation>
    <scope>NUCLEOTIDE SEQUENCE [LARGE SCALE GENOMIC DNA]</scope>
    <source>
        <strain evidence="9 10">CGMCC 4.7095</strain>
    </source>
</reference>
<dbReference type="GO" id="GO:0016301">
    <property type="term" value="F:kinase activity"/>
    <property type="evidence" value="ECO:0007669"/>
    <property type="project" value="InterPro"/>
</dbReference>
<keyword evidence="4" id="KW-0067">ATP-binding</keyword>
<evidence type="ECO:0000256" key="7">
    <source>
        <dbReference type="SAM" id="MobiDB-lite"/>
    </source>
</evidence>
<proteinExistence type="inferred from homology"/>
<comment type="catalytic activity">
    <reaction evidence="6">
        <text>UDP-N-acetyl-alpha-D-glucosamine + ATP = UDP-N-acetyl-alpha-D-glucosamine 3'-phosphate + ADP + H(+)</text>
        <dbReference type="Rhea" id="RHEA:32671"/>
        <dbReference type="ChEBI" id="CHEBI:15378"/>
        <dbReference type="ChEBI" id="CHEBI:30616"/>
        <dbReference type="ChEBI" id="CHEBI:57705"/>
        <dbReference type="ChEBI" id="CHEBI:64353"/>
        <dbReference type="ChEBI" id="CHEBI:456216"/>
        <dbReference type="EC" id="2.7.1.176"/>
    </reaction>
</comment>
<evidence type="ECO:0000313" key="10">
    <source>
        <dbReference type="Proteomes" id="UP000219072"/>
    </source>
</evidence>
<evidence type="ECO:0000256" key="2">
    <source>
        <dbReference type="ARBA" id="ARBA00011963"/>
    </source>
</evidence>
<name>A0A286E973_9ACTN</name>
<dbReference type="EC" id="2.7.1.176" evidence="2"/>
<dbReference type="GO" id="GO:0005524">
    <property type="term" value="F:ATP binding"/>
    <property type="evidence" value="ECO:0007669"/>
    <property type="project" value="UniProtKB-KW"/>
</dbReference>
<dbReference type="EMBL" id="OCNE01000031">
    <property type="protein sequence ID" value="SOD67452.1"/>
    <property type="molecule type" value="Genomic_DNA"/>
</dbReference>
<dbReference type="Pfam" id="PF06414">
    <property type="entry name" value="Zeta_toxin"/>
    <property type="match status" value="1"/>
</dbReference>
<evidence type="ECO:0000259" key="8">
    <source>
        <dbReference type="Pfam" id="PF06414"/>
    </source>
</evidence>
<sequence length="303" mass="33756">MAQHGAGKTTTASGVADVLNKRGGFVDNDSDVYKPYHPQYASLLEEDDQRMALYTGPDGQRWTRQTHDYVLREKVNTLLQETAQSPEFLQGVFSRYGEAGFRREVIGLGVPLPLSQQGVFNRYFEQVQERGSGRLPVPEKMERSFQGILVVAEKIDELKLAEQTVVQRRGPSAPTYANTRGADGEWKEAPNFRGAIERERNRPLSNTEEADFLRTQSKLRQGMGTQWNTALSRIEDLALPILSHKGQQAVEKMRSDQQRAAAAHIRSTTTGEPAPQKSIAPQAGNPTTGPFRPRPNEGPSRGR</sequence>
<keyword evidence="10" id="KW-1185">Reference proteome</keyword>
<gene>
    <name evidence="9" type="ORF">SAMN06297387_13122</name>
</gene>
<dbReference type="SUPFAM" id="SSF52540">
    <property type="entry name" value="P-loop containing nucleoside triphosphate hydrolases"/>
    <property type="match status" value="1"/>
</dbReference>
<feature type="domain" description="Zeta toxin" evidence="8">
    <location>
        <begin position="2"/>
        <end position="178"/>
    </location>
</feature>
<dbReference type="Proteomes" id="UP000219072">
    <property type="component" value="Unassembled WGS sequence"/>
</dbReference>
<accession>A0A286E973</accession>
<keyword evidence="3" id="KW-0547">Nucleotide-binding</keyword>
<evidence type="ECO:0000256" key="4">
    <source>
        <dbReference type="ARBA" id="ARBA00022840"/>
    </source>
</evidence>
<evidence type="ECO:0000313" key="9">
    <source>
        <dbReference type="EMBL" id="SOD67452.1"/>
    </source>
</evidence>
<comment type="similarity">
    <text evidence="1">Belongs to the zeta toxin family.</text>
</comment>
<dbReference type="InterPro" id="IPR027417">
    <property type="entry name" value="P-loop_NTPase"/>
</dbReference>
<evidence type="ECO:0000256" key="6">
    <source>
        <dbReference type="ARBA" id="ARBA00048178"/>
    </source>
</evidence>
<organism evidence="9 10">
    <name type="scientific">Streptomyces zhaozhouensis</name>
    <dbReference type="NCBI Taxonomy" id="1300267"/>
    <lineage>
        <taxon>Bacteria</taxon>
        <taxon>Bacillati</taxon>
        <taxon>Actinomycetota</taxon>
        <taxon>Actinomycetes</taxon>
        <taxon>Kitasatosporales</taxon>
        <taxon>Streptomycetaceae</taxon>
        <taxon>Streptomyces</taxon>
    </lineage>
</organism>
<dbReference type="Gene3D" id="3.40.50.300">
    <property type="entry name" value="P-loop containing nucleotide triphosphate hydrolases"/>
    <property type="match status" value="1"/>
</dbReference>